<dbReference type="Gene3D" id="2.60.40.790">
    <property type="match status" value="1"/>
</dbReference>
<feature type="compositionally biased region" description="Polar residues" evidence="3">
    <location>
        <begin position="154"/>
        <end position="177"/>
    </location>
</feature>
<evidence type="ECO:0000313" key="5">
    <source>
        <dbReference type="EMBL" id="MBW4545345.1"/>
    </source>
</evidence>
<dbReference type="Proteomes" id="UP000753908">
    <property type="component" value="Unassembled WGS sequence"/>
</dbReference>
<reference evidence="5" key="1">
    <citation type="submission" date="2021-05" db="EMBL/GenBank/DDBJ databases">
        <authorList>
            <person name="Pietrasiak N."/>
            <person name="Ward R."/>
            <person name="Stajich J.E."/>
            <person name="Kurbessoian T."/>
        </authorList>
    </citation>
    <scope>NUCLEOTIDE SEQUENCE</scope>
    <source>
        <strain evidence="5">CPER-KK1</strain>
    </source>
</reference>
<dbReference type="SUPFAM" id="SSF49764">
    <property type="entry name" value="HSP20-like chaperones"/>
    <property type="match status" value="1"/>
</dbReference>
<comment type="similarity">
    <text evidence="1 2">Belongs to the small heat shock protein (HSP20) family.</text>
</comment>
<dbReference type="PROSITE" id="PS01031">
    <property type="entry name" value="SHSP"/>
    <property type="match status" value="1"/>
</dbReference>
<reference evidence="5" key="2">
    <citation type="journal article" date="2022" name="Microbiol. Resour. Announc.">
        <title>Metagenome Sequencing to Explore Phylogenomics of Terrestrial Cyanobacteria.</title>
        <authorList>
            <person name="Ward R.D."/>
            <person name="Stajich J.E."/>
            <person name="Johansen J.R."/>
            <person name="Huntemann M."/>
            <person name="Clum A."/>
            <person name="Foster B."/>
            <person name="Foster B."/>
            <person name="Roux S."/>
            <person name="Palaniappan K."/>
            <person name="Varghese N."/>
            <person name="Mukherjee S."/>
            <person name="Reddy T.B.K."/>
            <person name="Daum C."/>
            <person name="Copeland A."/>
            <person name="Chen I.A."/>
            <person name="Ivanova N.N."/>
            <person name="Kyrpides N.C."/>
            <person name="Shapiro N."/>
            <person name="Eloe-Fadrosh E.A."/>
            <person name="Pietrasiak N."/>
        </authorList>
    </citation>
    <scope>NUCLEOTIDE SEQUENCE</scope>
    <source>
        <strain evidence="5">CPER-KK1</strain>
    </source>
</reference>
<organism evidence="5 6">
    <name type="scientific">Symplocastrum torsivum CPER-KK1</name>
    <dbReference type="NCBI Taxonomy" id="450513"/>
    <lineage>
        <taxon>Bacteria</taxon>
        <taxon>Bacillati</taxon>
        <taxon>Cyanobacteriota</taxon>
        <taxon>Cyanophyceae</taxon>
        <taxon>Oscillatoriophycideae</taxon>
        <taxon>Oscillatoriales</taxon>
        <taxon>Microcoleaceae</taxon>
        <taxon>Symplocastrum</taxon>
    </lineage>
</organism>
<dbReference type="InterPro" id="IPR002068">
    <property type="entry name" value="A-crystallin/Hsp20_dom"/>
</dbReference>
<proteinExistence type="inferred from homology"/>
<dbReference type="InterPro" id="IPR031107">
    <property type="entry name" value="Small_HSP"/>
</dbReference>
<gene>
    <name evidence="5" type="ORF">KME25_12995</name>
</gene>
<evidence type="ECO:0000256" key="2">
    <source>
        <dbReference type="RuleBase" id="RU003616"/>
    </source>
</evidence>
<dbReference type="EMBL" id="JAHHIF010000014">
    <property type="protein sequence ID" value="MBW4545345.1"/>
    <property type="molecule type" value="Genomic_DNA"/>
</dbReference>
<dbReference type="CDD" id="cd06464">
    <property type="entry name" value="ACD_sHsps-like"/>
    <property type="match status" value="1"/>
</dbReference>
<sequence length="177" mass="20131">MALIRWQPFQEMETLRRQMDQMFDEMIGVNHDTFRTWQPAIEVQDAEDCVILRAEIPGVEGKDLDVRVTREAVAITGEHRYEKKAEEKGFFRSEFRYGKFQRVIPLPVAVQNDQVKADFTNGILTLTLPKVEAAKNRVVKLNLGQQPAAGIEASSEQQANTETNDVWESQPTEPAAV</sequence>
<dbReference type="InterPro" id="IPR008978">
    <property type="entry name" value="HSP20-like_chaperone"/>
</dbReference>
<evidence type="ECO:0000259" key="4">
    <source>
        <dbReference type="PROSITE" id="PS01031"/>
    </source>
</evidence>
<evidence type="ECO:0000256" key="1">
    <source>
        <dbReference type="PROSITE-ProRule" id="PRU00285"/>
    </source>
</evidence>
<dbReference type="Pfam" id="PF00011">
    <property type="entry name" value="HSP20"/>
    <property type="match status" value="1"/>
</dbReference>
<dbReference type="AlphaFoldDB" id="A0A951PJZ0"/>
<feature type="domain" description="SHSP" evidence="4">
    <location>
        <begin position="32"/>
        <end position="144"/>
    </location>
</feature>
<feature type="region of interest" description="Disordered" evidence="3">
    <location>
        <begin position="149"/>
        <end position="177"/>
    </location>
</feature>
<evidence type="ECO:0000313" key="6">
    <source>
        <dbReference type="Proteomes" id="UP000753908"/>
    </source>
</evidence>
<comment type="caution">
    <text evidence="5">The sequence shown here is derived from an EMBL/GenBank/DDBJ whole genome shotgun (WGS) entry which is preliminary data.</text>
</comment>
<name>A0A951PJZ0_9CYAN</name>
<protein>
    <submittedName>
        <fullName evidence="5">Hsp20/alpha crystallin family protein</fullName>
    </submittedName>
</protein>
<accession>A0A951PJZ0</accession>
<evidence type="ECO:0000256" key="3">
    <source>
        <dbReference type="SAM" id="MobiDB-lite"/>
    </source>
</evidence>
<dbReference type="PANTHER" id="PTHR11527">
    <property type="entry name" value="HEAT-SHOCK PROTEIN 20 FAMILY MEMBER"/>
    <property type="match status" value="1"/>
</dbReference>